<gene>
    <name evidence="2" type="ORF">B0H16DRAFT_19971</name>
</gene>
<feature type="region of interest" description="Disordered" evidence="1">
    <location>
        <begin position="333"/>
        <end position="395"/>
    </location>
</feature>
<protein>
    <submittedName>
        <fullName evidence="2">Uncharacterized protein</fullName>
    </submittedName>
</protein>
<evidence type="ECO:0000313" key="2">
    <source>
        <dbReference type="EMBL" id="KAJ7786155.1"/>
    </source>
</evidence>
<organism evidence="2 3">
    <name type="scientific">Mycena metata</name>
    <dbReference type="NCBI Taxonomy" id="1033252"/>
    <lineage>
        <taxon>Eukaryota</taxon>
        <taxon>Fungi</taxon>
        <taxon>Dikarya</taxon>
        <taxon>Basidiomycota</taxon>
        <taxon>Agaricomycotina</taxon>
        <taxon>Agaricomycetes</taxon>
        <taxon>Agaricomycetidae</taxon>
        <taxon>Agaricales</taxon>
        <taxon>Marasmiineae</taxon>
        <taxon>Mycenaceae</taxon>
        <taxon>Mycena</taxon>
    </lineage>
</organism>
<keyword evidence="3" id="KW-1185">Reference proteome</keyword>
<evidence type="ECO:0000313" key="3">
    <source>
        <dbReference type="Proteomes" id="UP001215598"/>
    </source>
</evidence>
<reference evidence="2" key="1">
    <citation type="submission" date="2023-03" db="EMBL/GenBank/DDBJ databases">
        <title>Massive genome expansion in bonnet fungi (Mycena s.s.) driven by repeated elements and novel gene families across ecological guilds.</title>
        <authorList>
            <consortium name="Lawrence Berkeley National Laboratory"/>
            <person name="Harder C.B."/>
            <person name="Miyauchi S."/>
            <person name="Viragh M."/>
            <person name="Kuo A."/>
            <person name="Thoen E."/>
            <person name="Andreopoulos B."/>
            <person name="Lu D."/>
            <person name="Skrede I."/>
            <person name="Drula E."/>
            <person name="Henrissat B."/>
            <person name="Morin E."/>
            <person name="Kohler A."/>
            <person name="Barry K."/>
            <person name="LaButti K."/>
            <person name="Morin E."/>
            <person name="Salamov A."/>
            <person name="Lipzen A."/>
            <person name="Mereny Z."/>
            <person name="Hegedus B."/>
            <person name="Baldrian P."/>
            <person name="Stursova M."/>
            <person name="Weitz H."/>
            <person name="Taylor A."/>
            <person name="Grigoriev I.V."/>
            <person name="Nagy L.G."/>
            <person name="Martin F."/>
            <person name="Kauserud H."/>
        </authorList>
    </citation>
    <scope>NUCLEOTIDE SEQUENCE</scope>
    <source>
        <strain evidence="2">CBHHK182m</strain>
    </source>
</reference>
<feature type="compositionally biased region" description="Basic residues" evidence="1">
    <location>
        <begin position="352"/>
        <end position="366"/>
    </location>
</feature>
<feature type="compositionally biased region" description="Low complexity" evidence="1">
    <location>
        <begin position="182"/>
        <end position="218"/>
    </location>
</feature>
<feature type="compositionally biased region" description="Polar residues" evidence="1">
    <location>
        <begin position="43"/>
        <end position="75"/>
    </location>
</feature>
<comment type="caution">
    <text evidence="2">The sequence shown here is derived from an EMBL/GenBank/DDBJ whole genome shotgun (WGS) entry which is preliminary data.</text>
</comment>
<sequence length="556" mass="62219">MAALNGLNGFASSSANPDRFPPPNSAGFPGMRQPPPQPMHPLAQQNWMQQQQHYSHPSQVQQHAQYPPAWQNQMPPQGFHNGMAGLPHFIPQQVLHDAFALSHPVEPVDEPVLLKALVESRSRGETYKDALNRLHGMSGHSASLWKDYYLDNKDRLDSAVLSYVVPRKTVKKPSIGAFKAESSPYSSSATISSPGPSSRSRRPSQQPAQSSQPPGGSRRQTVNSMTAHVPVYNEHLPPPYTELKIPEPPSRSPSPPTEIIPHNRGGNKFTPDDRAYFIKFISWRLKEDPTLLRHELCELLAEKAPHHNVTSWTSYWSSHHDLPDKILASVRVTKSATNESSAEEEEEEKPKPKPKKKKAAVQRKSKYRESSSESELTEESEADESAGVAEQEQDDAADDAIEIPPMDESTMGLKGGPFTKSDLGAVGRHVASLADWADLTMQDRWSEFARRYPQRALKSWNEYYRRNQKSAYVLCIPTREIDLAPFSPAIDKLARKIRKLNAAEREAQRAVVVPPPVAAPPLPKPTWTQEYNGPPRTKRKFGVEEDAENDAKRLRP</sequence>
<name>A0AAD7KJA7_9AGAR</name>
<accession>A0AAD7KJA7</accession>
<feature type="compositionally biased region" description="Pro residues" evidence="1">
    <location>
        <begin position="513"/>
        <end position="524"/>
    </location>
</feature>
<feature type="region of interest" description="Disordered" evidence="1">
    <location>
        <begin position="512"/>
        <end position="556"/>
    </location>
</feature>
<feature type="region of interest" description="Disordered" evidence="1">
    <location>
        <begin position="179"/>
        <end position="268"/>
    </location>
</feature>
<feature type="compositionally biased region" description="Pro residues" evidence="1">
    <location>
        <begin position="236"/>
        <end position="258"/>
    </location>
</feature>
<proteinExistence type="predicted"/>
<evidence type="ECO:0000256" key="1">
    <source>
        <dbReference type="SAM" id="MobiDB-lite"/>
    </source>
</evidence>
<feature type="compositionally biased region" description="Acidic residues" evidence="1">
    <location>
        <begin position="375"/>
        <end position="384"/>
    </location>
</feature>
<dbReference type="Proteomes" id="UP001215598">
    <property type="component" value="Unassembled WGS sequence"/>
</dbReference>
<dbReference type="AlphaFoldDB" id="A0AAD7KJA7"/>
<dbReference type="EMBL" id="JARKIB010000001">
    <property type="protein sequence ID" value="KAJ7786155.1"/>
    <property type="molecule type" value="Genomic_DNA"/>
</dbReference>
<feature type="region of interest" description="Disordered" evidence="1">
    <location>
        <begin position="1"/>
        <end position="85"/>
    </location>
</feature>